<feature type="domain" description="NECAP PHear" evidence="2">
    <location>
        <begin position="6"/>
        <end position="150"/>
    </location>
</feature>
<dbReference type="SUPFAM" id="SSF50729">
    <property type="entry name" value="PH domain-like"/>
    <property type="match status" value="1"/>
</dbReference>
<protein>
    <submittedName>
        <fullName evidence="3">Necap-like protein</fullName>
    </submittedName>
</protein>
<evidence type="ECO:0000313" key="3">
    <source>
        <dbReference type="EMBL" id="KAJ6252444.1"/>
    </source>
</evidence>
<name>A0ABQ8Z6L8_9EUKA</name>
<accession>A0ABQ8Z6L8</accession>
<comment type="caution">
    <text evidence="3">The sequence shown here is derived from an EMBL/GenBank/DDBJ whole genome shotgun (WGS) entry which is preliminary data.</text>
</comment>
<proteinExistence type="predicted"/>
<feature type="region of interest" description="Disordered" evidence="1">
    <location>
        <begin position="159"/>
        <end position="188"/>
    </location>
</feature>
<evidence type="ECO:0000313" key="4">
    <source>
        <dbReference type="Proteomes" id="UP001150062"/>
    </source>
</evidence>
<dbReference type="PANTHER" id="PTHR12847">
    <property type="entry name" value="ATP-BINDING CASSETTE ABC TRANSPORTER-RELATED"/>
    <property type="match status" value="1"/>
</dbReference>
<dbReference type="InterPro" id="IPR011993">
    <property type="entry name" value="PH-like_dom_sf"/>
</dbReference>
<sequence>MEQLCQKILLTINECRAYKIYEIKNNNQYKAQDFFEDICWVGSLKVLLHNKECYIQLEDTVGIYKTLKYDSKANVLQSIDSGRFFIFNDKEVESDHLLAISFDKRSDSFDFRFTLDQYLEKHKKNINNQKQIQKEEDLKLRPDKQIRVNLSKVMCTSQKKNIKTRNKDTKQLPFKLKPPPKPTNSIKK</sequence>
<dbReference type="PANTHER" id="PTHR12847:SF9">
    <property type="entry name" value="NECAP-LIKE PROTEIN CG9132"/>
    <property type="match status" value="1"/>
</dbReference>
<evidence type="ECO:0000259" key="2">
    <source>
        <dbReference type="Pfam" id="PF07933"/>
    </source>
</evidence>
<dbReference type="Pfam" id="PF07933">
    <property type="entry name" value="DUF1681"/>
    <property type="match status" value="1"/>
</dbReference>
<dbReference type="EMBL" id="JAOAOG010000045">
    <property type="protein sequence ID" value="KAJ6252444.1"/>
    <property type="molecule type" value="Genomic_DNA"/>
</dbReference>
<keyword evidence="4" id="KW-1185">Reference proteome</keyword>
<evidence type="ECO:0000256" key="1">
    <source>
        <dbReference type="SAM" id="MobiDB-lite"/>
    </source>
</evidence>
<dbReference type="Gene3D" id="2.30.29.30">
    <property type="entry name" value="Pleckstrin-homology domain (PH domain)/Phosphotyrosine-binding domain (PTB)"/>
    <property type="match status" value="1"/>
</dbReference>
<dbReference type="InterPro" id="IPR012466">
    <property type="entry name" value="NECAP_PHear"/>
</dbReference>
<organism evidence="3 4">
    <name type="scientific">Anaeramoeba flamelloides</name>
    <dbReference type="NCBI Taxonomy" id="1746091"/>
    <lineage>
        <taxon>Eukaryota</taxon>
        <taxon>Metamonada</taxon>
        <taxon>Anaeramoebidae</taxon>
        <taxon>Anaeramoeba</taxon>
    </lineage>
</organism>
<dbReference type="Proteomes" id="UP001150062">
    <property type="component" value="Unassembled WGS sequence"/>
</dbReference>
<gene>
    <name evidence="3" type="ORF">M0813_14296</name>
</gene>
<reference evidence="3" key="1">
    <citation type="submission" date="2022-08" db="EMBL/GenBank/DDBJ databases">
        <title>Novel sulfate-reducing endosymbionts in the free-living metamonad Anaeramoeba.</title>
        <authorList>
            <person name="Jerlstrom-Hultqvist J."/>
            <person name="Cepicka I."/>
            <person name="Gallot-Lavallee L."/>
            <person name="Salas-Leiva D."/>
            <person name="Curtis B.A."/>
            <person name="Zahonova K."/>
            <person name="Pipaliya S."/>
            <person name="Dacks J."/>
            <person name="Roger A.J."/>
        </authorList>
    </citation>
    <scope>NUCLEOTIDE SEQUENCE</scope>
    <source>
        <strain evidence="3">Schooner1</strain>
    </source>
</reference>